<dbReference type="SMART" id="SM00433">
    <property type="entry name" value="TOP2c"/>
    <property type="match status" value="1"/>
</dbReference>
<dbReference type="InterPro" id="IPR001241">
    <property type="entry name" value="Topo_IIA"/>
</dbReference>
<evidence type="ECO:0000256" key="7">
    <source>
        <dbReference type="ARBA" id="ARBA00023029"/>
    </source>
</evidence>
<dbReference type="InterPro" id="IPR002288">
    <property type="entry name" value="DNA_gyrase_B_C"/>
</dbReference>
<dbReference type="GO" id="GO:0046872">
    <property type="term" value="F:metal ion binding"/>
    <property type="evidence" value="ECO:0007669"/>
    <property type="project" value="UniProtKB-KW"/>
</dbReference>
<dbReference type="PANTHER" id="PTHR45866:SF1">
    <property type="entry name" value="DNA GYRASE SUBUNIT B, MITOCHONDRIAL"/>
    <property type="match status" value="1"/>
</dbReference>
<feature type="site" description="Interaction with DNA" evidence="10">
    <location>
        <position position="501"/>
    </location>
</feature>
<evidence type="ECO:0000256" key="4">
    <source>
        <dbReference type="ARBA" id="ARBA00022741"/>
    </source>
</evidence>
<dbReference type="CDD" id="cd16928">
    <property type="entry name" value="HATPase_GyrB-like"/>
    <property type="match status" value="1"/>
</dbReference>
<feature type="compositionally biased region" description="Basic and acidic residues" evidence="11">
    <location>
        <begin position="241"/>
        <end position="259"/>
    </location>
</feature>
<feature type="binding site" evidence="10">
    <location>
        <position position="546"/>
    </location>
    <ligand>
        <name>Mg(2+)</name>
        <dbReference type="ChEBI" id="CHEBI:18420"/>
        <label>1</label>
        <note>catalytic</note>
    </ligand>
</feature>
<evidence type="ECO:0000313" key="13">
    <source>
        <dbReference type="EMBL" id="GAC66761.1"/>
    </source>
</evidence>
<keyword evidence="8" id="KW-0238">DNA-binding</keyword>
<dbReference type="SUPFAM" id="SSF56719">
    <property type="entry name" value="Type II DNA topoisomerase"/>
    <property type="match status" value="1"/>
</dbReference>
<evidence type="ECO:0000256" key="10">
    <source>
        <dbReference type="HAMAP-Rule" id="MF_01898"/>
    </source>
</evidence>
<dbReference type="SMART" id="SM00387">
    <property type="entry name" value="HATPase_c"/>
    <property type="match status" value="1"/>
</dbReference>
<dbReference type="AlphaFoldDB" id="M0QEK7"/>
<evidence type="ECO:0000256" key="6">
    <source>
        <dbReference type="ARBA" id="ARBA00022842"/>
    </source>
</evidence>
<accession>M0QEK7</accession>
<evidence type="ECO:0000256" key="2">
    <source>
        <dbReference type="ARBA" id="ARBA00010708"/>
    </source>
</evidence>
<dbReference type="RefSeq" id="WP_007617276.1">
    <property type="nucleotide sequence ID" value="NZ_BANX01000004.1"/>
</dbReference>
<dbReference type="GO" id="GO:0006261">
    <property type="term" value="P:DNA-templated DNA replication"/>
    <property type="evidence" value="ECO:0007669"/>
    <property type="project" value="UniProtKB-UniRule"/>
</dbReference>
<dbReference type="InterPro" id="IPR013506">
    <property type="entry name" value="Topo_IIA_bsu_dom2"/>
</dbReference>
<dbReference type="InterPro" id="IPR000565">
    <property type="entry name" value="Topo_IIA_B"/>
</dbReference>
<dbReference type="EMBL" id="BANX01000004">
    <property type="protein sequence ID" value="GAC66761.1"/>
    <property type="molecule type" value="Genomic_DNA"/>
</dbReference>
<dbReference type="InterPro" id="IPR011557">
    <property type="entry name" value="GyrB"/>
</dbReference>
<keyword evidence="5 10" id="KW-0067">ATP-binding</keyword>
<dbReference type="NCBIfam" id="TIGR01059">
    <property type="entry name" value="gyrB"/>
    <property type="match status" value="1"/>
</dbReference>
<comment type="subcellular location">
    <subcellularLocation>
        <location evidence="10">Cytoplasm</location>
    </subcellularLocation>
</comment>
<dbReference type="Pfam" id="PF01751">
    <property type="entry name" value="Toprim"/>
    <property type="match status" value="1"/>
</dbReference>
<evidence type="ECO:0000256" key="9">
    <source>
        <dbReference type="ARBA" id="ARBA00023235"/>
    </source>
</evidence>
<comment type="caution">
    <text evidence="13">The sequence shown here is derived from an EMBL/GenBank/DDBJ whole genome shotgun (WGS) entry which is preliminary data.</text>
</comment>
<dbReference type="OrthoDB" id="9802808at2"/>
<evidence type="ECO:0000256" key="3">
    <source>
        <dbReference type="ARBA" id="ARBA00022723"/>
    </source>
</evidence>
<dbReference type="Gene3D" id="3.40.50.670">
    <property type="match status" value="1"/>
</dbReference>
<dbReference type="InterPro" id="IPR014721">
    <property type="entry name" value="Ribsml_uS5_D2-typ_fold_subgr"/>
</dbReference>
<organism evidence="13 14">
    <name type="scientific">Gordonia soli NBRC 108243</name>
    <dbReference type="NCBI Taxonomy" id="1223545"/>
    <lineage>
        <taxon>Bacteria</taxon>
        <taxon>Bacillati</taxon>
        <taxon>Actinomycetota</taxon>
        <taxon>Actinomycetes</taxon>
        <taxon>Mycobacteriales</taxon>
        <taxon>Gordoniaceae</taxon>
        <taxon>Gordonia</taxon>
    </lineage>
</organism>
<reference evidence="13 14" key="1">
    <citation type="submission" date="2013-01" db="EMBL/GenBank/DDBJ databases">
        <title>Whole genome shotgun sequence of Gordonia soli NBRC 108243.</title>
        <authorList>
            <person name="Isaki-Nakamura S."/>
            <person name="Hosoyama A."/>
            <person name="Tsuchikane K."/>
            <person name="Ando Y."/>
            <person name="Baba S."/>
            <person name="Ohji S."/>
            <person name="Hamada M."/>
            <person name="Tamura T."/>
            <person name="Yamazoe A."/>
            <person name="Yamazaki S."/>
            <person name="Fujita N."/>
        </authorList>
    </citation>
    <scope>NUCLEOTIDE SEQUENCE [LARGE SCALE GENOMIC DNA]</scope>
    <source>
        <strain evidence="13 14">NBRC 108243</strain>
    </source>
</reference>
<dbReference type="FunFam" id="3.40.50.670:FF:000002">
    <property type="entry name" value="DNA gyrase subunit B"/>
    <property type="match status" value="1"/>
</dbReference>
<dbReference type="Pfam" id="PF00986">
    <property type="entry name" value="DNA_gyraseB_C"/>
    <property type="match status" value="1"/>
</dbReference>
<comment type="cofactor">
    <cofactor evidence="10">
        <name>Mg(2+)</name>
        <dbReference type="ChEBI" id="CHEBI:18420"/>
    </cofactor>
    <cofactor evidence="10">
        <name>Mn(2+)</name>
        <dbReference type="ChEBI" id="CHEBI:29035"/>
    </cofactor>
    <cofactor evidence="10">
        <name>Ca(2+)</name>
        <dbReference type="ChEBI" id="CHEBI:29108"/>
    </cofactor>
    <text evidence="10">Binds two Mg(2+) per subunit. The magnesium ions form salt bridges with both the protein and the DNA. Can also accept other divalent metal cations, such as Mn(2+) or Ca(2+).</text>
</comment>
<dbReference type="Pfam" id="PF02518">
    <property type="entry name" value="HATPase_c"/>
    <property type="match status" value="1"/>
</dbReference>
<dbReference type="PRINTS" id="PR01159">
    <property type="entry name" value="DNAGYRASEB"/>
</dbReference>
<dbReference type="EC" id="5.6.2.2" evidence="10"/>
<keyword evidence="3 10" id="KW-0479">Metal-binding</keyword>
<feature type="binding site" evidence="10">
    <location>
        <position position="548"/>
    </location>
    <ligand>
        <name>Mg(2+)</name>
        <dbReference type="ChEBI" id="CHEBI:18420"/>
        <label>2</label>
    </ligand>
</feature>
<sequence>MADTNDTPDPDAGKKSRKKKPAEYGADSINILEGLEAVRKRPGMYIGSTGERGLHHLVQEVVDNSVDEAMAGFATKVDVTLLADGGVEVVDDGRGIPTAMHRTGVPTVEVVMTQLHAGGKFDSDSYAVSGGLHGVGISVVNALSTKVELEIDHGGYHWDQVYTRAIPGPLNQGEATKKTGTTVRFWPDGDIFETTNFSAETIARRLQEMAFLNKGLTITLTDRRVAAADPVGDSDDDREGEDAAERIKSEEEKATEAAKPKTRTYHYPDGLVDYIKHLNRTKQPIHTSVVGFTGKGEGHEVEIAMQWNAGYSESVHTFANTINTHEGGTHEEGFRAALTSTVNKYALDKKLLKEKDGKLTGDDIREGLAAVISVKVSDPQFEGQTKTKLGNTEVRSFVQRMSNEHLGHWFESNPAEAKTIIKKAVDSAQARIAARKARELVRRKTATDIGGLPGKLADCRSNDPAKCEVYLVEGDSAGGSAKTGRDSMYQAILPLRGKIINVEKARIDRVLKNAEVQSIITAFGTGIHDEFDIAKLRYHKIVLMADADVDGQHISTLLLTLLFRFMRPLVEHGHVYLAQPPLYKLKWQKGADPDFAYSDRERDGLLEAGKAAGKKINPDDGIQRYKGLGEMNPSELWETTMDPEVRVLRQVTLDDAAAADELFSILMGEDVAARRGFIARNAKDVRFLDV</sequence>
<keyword evidence="6 10" id="KW-0460">Magnesium</keyword>
<proteinExistence type="inferred from homology"/>
<dbReference type="STRING" id="1223545.GS4_04_00180"/>
<feature type="domain" description="Toprim" evidence="12">
    <location>
        <begin position="467"/>
        <end position="581"/>
    </location>
</feature>
<dbReference type="PROSITE" id="PS50880">
    <property type="entry name" value="TOPRIM"/>
    <property type="match status" value="1"/>
</dbReference>
<dbReference type="PANTHER" id="PTHR45866">
    <property type="entry name" value="DNA GYRASE/TOPOISOMERASE SUBUNIT B"/>
    <property type="match status" value="1"/>
</dbReference>
<dbReference type="InterPro" id="IPR003594">
    <property type="entry name" value="HATPase_dom"/>
</dbReference>
<dbReference type="InterPro" id="IPR006171">
    <property type="entry name" value="TOPRIM_dom"/>
</dbReference>
<dbReference type="Pfam" id="PF00204">
    <property type="entry name" value="DNA_gyraseB"/>
    <property type="match status" value="1"/>
</dbReference>
<dbReference type="Gene3D" id="3.30.230.10">
    <property type="match status" value="1"/>
</dbReference>
<feature type="region of interest" description="Disordered" evidence="11">
    <location>
        <begin position="1"/>
        <end position="22"/>
    </location>
</feature>
<dbReference type="HAMAP" id="MF_01898">
    <property type="entry name" value="GyrB"/>
    <property type="match status" value="1"/>
</dbReference>
<dbReference type="InterPro" id="IPR036890">
    <property type="entry name" value="HATPase_C_sf"/>
</dbReference>
<keyword evidence="14" id="KW-1185">Reference proteome</keyword>
<evidence type="ECO:0000313" key="14">
    <source>
        <dbReference type="Proteomes" id="UP000011666"/>
    </source>
</evidence>
<dbReference type="GO" id="GO:0006265">
    <property type="term" value="P:DNA topological change"/>
    <property type="evidence" value="ECO:0007669"/>
    <property type="project" value="UniProtKB-UniRule"/>
</dbReference>
<feature type="region of interest" description="Disordered" evidence="11">
    <location>
        <begin position="227"/>
        <end position="259"/>
    </location>
</feature>
<dbReference type="FunFam" id="3.30.565.10:FF:000002">
    <property type="entry name" value="DNA gyrase subunit B"/>
    <property type="match status" value="1"/>
</dbReference>
<feature type="binding site" evidence="10">
    <location>
        <position position="473"/>
    </location>
    <ligand>
        <name>Mg(2+)</name>
        <dbReference type="ChEBI" id="CHEBI:18420"/>
        <label>1</label>
        <note>catalytic</note>
    </ligand>
</feature>
<keyword evidence="4 10" id="KW-0547">Nucleotide-binding</keyword>
<dbReference type="NCBIfam" id="NF004189">
    <property type="entry name" value="PRK05644.1"/>
    <property type="match status" value="1"/>
</dbReference>
<name>M0QEK7_9ACTN</name>
<dbReference type="PROSITE" id="PS00177">
    <property type="entry name" value="TOPOISOMERASE_II"/>
    <property type="match status" value="1"/>
</dbReference>
<dbReference type="InterPro" id="IPR013759">
    <property type="entry name" value="Topo_IIA_B_C"/>
</dbReference>
<dbReference type="CDD" id="cd00822">
    <property type="entry name" value="TopoII_Trans_DNA_gyrase"/>
    <property type="match status" value="1"/>
</dbReference>
<comment type="catalytic activity">
    <reaction evidence="1 10">
        <text>ATP-dependent breakage, passage and rejoining of double-stranded DNA.</text>
        <dbReference type="EC" id="5.6.2.2"/>
    </reaction>
</comment>
<feature type="binding site" evidence="10">
    <location>
        <position position="546"/>
    </location>
    <ligand>
        <name>Mg(2+)</name>
        <dbReference type="ChEBI" id="CHEBI:18420"/>
        <label>2</label>
    </ligand>
</feature>
<dbReference type="GO" id="GO:0005524">
    <property type="term" value="F:ATP binding"/>
    <property type="evidence" value="ECO:0007669"/>
    <property type="project" value="UniProtKB-UniRule"/>
</dbReference>
<dbReference type="GO" id="GO:0034335">
    <property type="term" value="F:DNA negative supercoiling activity"/>
    <property type="evidence" value="ECO:0007669"/>
    <property type="project" value="UniProtKB-ARBA"/>
</dbReference>
<comment type="miscellaneous">
    <text evidence="10">Few gyrases are as efficient as E.coli at forming negative supercoils. Not all organisms have 2 type II topoisomerases; in organisms with a single type II topoisomerase this enzyme also has to decatenate newly replicated chromosomes.</text>
</comment>
<dbReference type="eggNOG" id="COG0187">
    <property type="taxonomic scope" value="Bacteria"/>
</dbReference>
<feature type="site" description="Interaction with DNA" evidence="10">
    <location>
        <position position="498"/>
    </location>
</feature>
<dbReference type="GO" id="GO:0005694">
    <property type="term" value="C:chromosome"/>
    <property type="evidence" value="ECO:0007669"/>
    <property type="project" value="InterPro"/>
</dbReference>
<evidence type="ECO:0000256" key="11">
    <source>
        <dbReference type="SAM" id="MobiDB-lite"/>
    </source>
</evidence>
<keyword evidence="7 10" id="KW-0799">Topoisomerase</keyword>
<dbReference type="InterPro" id="IPR018522">
    <property type="entry name" value="TopoIIA_CS"/>
</dbReference>
<evidence type="ECO:0000256" key="5">
    <source>
        <dbReference type="ARBA" id="ARBA00022840"/>
    </source>
</evidence>
<dbReference type="SUPFAM" id="SSF54211">
    <property type="entry name" value="Ribosomal protein S5 domain 2-like"/>
    <property type="match status" value="1"/>
</dbReference>
<comment type="function">
    <text evidence="10">A type II topoisomerase that negatively supercoils closed circular double-stranded (ds) DNA in an ATP-dependent manner to modulate DNA topology and maintain chromosomes in an underwound state. Negative supercoiling favors strand separation, and DNA replication, transcription, recombination and repair, all of which involve strand separation. Also able to catalyze the interconversion of other topological isomers of dsDNA rings, including catenanes and knotted rings. Type II topoisomerases break and join 2 DNA strands simultaneously in an ATP-dependent manner.</text>
</comment>
<keyword evidence="10" id="KW-0963">Cytoplasm</keyword>
<dbReference type="FunFam" id="3.30.230.10:FF:000005">
    <property type="entry name" value="DNA gyrase subunit B"/>
    <property type="match status" value="1"/>
</dbReference>
<dbReference type="Gene3D" id="3.30.565.10">
    <property type="entry name" value="Histidine kinase-like ATPase, C-terminal domain"/>
    <property type="match status" value="1"/>
</dbReference>
<comment type="similarity">
    <text evidence="2 10">Belongs to the type II topoisomerase GyrB family.</text>
</comment>
<protein>
    <recommendedName>
        <fullName evidence="10">DNA gyrase subunit B</fullName>
        <ecNumber evidence="10">5.6.2.2</ecNumber>
    </recommendedName>
</protein>
<dbReference type="GO" id="GO:0005737">
    <property type="term" value="C:cytoplasm"/>
    <property type="evidence" value="ECO:0007669"/>
    <property type="project" value="UniProtKB-SubCell"/>
</dbReference>
<dbReference type="InterPro" id="IPR020568">
    <property type="entry name" value="Ribosomal_Su5_D2-typ_SF"/>
</dbReference>
<keyword evidence="9 10" id="KW-0413">Isomerase</keyword>
<evidence type="ECO:0000256" key="8">
    <source>
        <dbReference type="ARBA" id="ARBA00023125"/>
    </source>
</evidence>
<dbReference type="InterPro" id="IPR013760">
    <property type="entry name" value="Topo_IIA-like_dom_sf"/>
</dbReference>
<dbReference type="Proteomes" id="UP000011666">
    <property type="component" value="Unassembled WGS sequence"/>
</dbReference>
<gene>
    <name evidence="10 13" type="primary">gyrB</name>
    <name evidence="13" type="ORF">GS4_04_00180</name>
</gene>
<dbReference type="SUPFAM" id="SSF55874">
    <property type="entry name" value="ATPase domain of HSP90 chaperone/DNA topoisomerase II/histidine kinase"/>
    <property type="match status" value="1"/>
</dbReference>
<dbReference type="GO" id="GO:0003677">
    <property type="term" value="F:DNA binding"/>
    <property type="evidence" value="ECO:0007669"/>
    <property type="project" value="UniProtKB-KW"/>
</dbReference>
<evidence type="ECO:0000256" key="1">
    <source>
        <dbReference type="ARBA" id="ARBA00000185"/>
    </source>
</evidence>
<dbReference type="PRINTS" id="PR00418">
    <property type="entry name" value="TPI2FAMILY"/>
</dbReference>
<evidence type="ECO:0000259" key="12">
    <source>
        <dbReference type="PROSITE" id="PS50880"/>
    </source>
</evidence>
<comment type="subunit">
    <text evidence="10">Heterotetramer, composed of two GyrA and two GyrB chains. In the heterotetramer, GyrA contains the active site tyrosine that forms a transient covalent intermediate with DNA, while GyrB binds cofactors and catalyzes ATP hydrolysis.</text>
</comment>